<accession>A0ABD1L4Z3</accession>
<dbReference type="AlphaFoldDB" id="A0ABD1L4Z3"/>
<evidence type="ECO:0000313" key="2">
    <source>
        <dbReference type="Proteomes" id="UP001603857"/>
    </source>
</evidence>
<reference evidence="1 2" key="1">
    <citation type="submission" date="2024-08" db="EMBL/GenBank/DDBJ databases">
        <title>Insights into the chromosomal genome structure of Flemingia macrophylla.</title>
        <authorList>
            <person name="Ding Y."/>
            <person name="Zhao Y."/>
            <person name="Bi W."/>
            <person name="Wu M."/>
            <person name="Zhao G."/>
            <person name="Gong Y."/>
            <person name="Li W."/>
            <person name="Zhang P."/>
        </authorList>
    </citation>
    <scope>NUCLEOTIDE SEQUENCE [LARGE SCALE GENOMIC DNA]</scope>
    <source>
        <strain evidence="1">DYQJB</strain>
        <tissue evidence="1">Leaf</tissue>
    </source>
</reference>
<comment type="caution">
    <text evidence="1">The sequence shown here is derived from an EMBL/GenBank/DDBJ whole genome shotgun (WGS) entry which is preliminary data.</text>
</comment>
<gene>
    <name evidence="1" type="ORF">Fmac_032445</name>
</gene>
<sequence length="78" mass="9173">MERESILVEAIVVEDKLQTGKLPAEGLEGSPAKSTFMKFHDHHSFHHWKHAWVNSYNQNTKQQLYVYGDTKDKYMRIP</sequence>
<evidence type="ECO:0000313" key="1">
    <source>
        <dbReference type="EMBL" id="KAL2318569.1"/>
    </source>
</evidence>
<protein>
    <submittedName>
        <fullName evidence="1">Uncharacterized protein</fullName>
    </submittedName>
</protein>
<name>A0ABD1L4Z3_9FABA</name>
<proteinExistence type="predicted"/>
<organism evidence="1 2">
    <name type="scientific">Flemingia macrophylla</name>
    <dbReference type="NCBI Taxonomy" id="520843"/>
    <lineage>
        <taxon>Eukaryota</taxon>
        <taxon>Viridiplantae</taxon>
        <taxon>Streptophyta</taxon>
        <taxon>Embryophyta</taxon>
        <taxon>Tracheophyta</taxon>
        <taxon>Spermatophyta</taxon>
        <taxon>Magnoliopsida</taxon>
        <taxon>eudicotyledons</taxon>
        <taxon>Gunneridae</taxon>
        <taxon>Pentapetalae</taxon>
        <taxon>rosids</taxon>
        <taxon>fabids</taxon>
        <taxon>Fabales</taxon>
        <taxon>Fabaceae</taxon>
        <taxon>Papilionoideae</taxon>
        <taxon>50 kb inversion clade</taxon>
        <taxon>NPAAA clade</taxon>
        <taxon>indigoferoid/millettioid clade</taxon>
        <taxon>Phaseoleae</taxon>
        <taxon>Flemingia</taxon>
    </lineage>
</organism>
<keyword evidence="2" id="KW-1185">Reference proteome</keyword>
<dbReference type="EMBL" id="JBGMDY010000011">
    <property type="protein sequence ID" value="KAL2318569.1"/>
    <property type="molecule type" value="Genomic_DNA"/>
</dbReference>
<dbReference type="Proteomes" id="UP001603857">
    <property type="component" value="Unassembled WGS sequence"/>
</dbReference>